<dbReference type="Proteomes" id="UP000199603">
    <property type="component" value="Unassembled WGS sequence"/>
</dbReference>
<protein>
    <submittedName>
        <fullName evidence="1">Uncharacterized protein</fullName>
    </submittedName>
</protein>
<evidence type="ECO:0000313" key="2">
    <source>
        <dbReference type="Proteomes" id="UP000199603"/>
    </source>
</evidence>
<dbReference type="InterPro" id="IPR037236">
    <property type="entry name" value="STIV_B116-like_sf"/>
</dbReference>
<dbReference type="OrthoDB" id="6402880at2"/>
<dbReference type="EMBL" id="FNAG01000032">
    <property type="protein sequence ID" value="SDE15172.1"/>
    <property type="molecule type" value="Genomic_DNA"/>
</dbReference>
<dbReference type="RefSeq" id="WP_143006790.1">
    <property type="nucleotide sequence ID" value="NZ_FNAG01000032.1"/>
</dbReference>
<dbReference type="Gene3D" id="3.40.50.11170">
    <property type="entry name" value="Uncharacterised protein PF08960, DUF1874"/>
    <property type="match status" value="1"/>
</dbReference>
<keyword evidence="2" id="KW-1185">Reference proteome</keyword>
<evidence type="ECO:0000313" key="1">
    <source>
        <dbReference type="EMBL" id="SDE15172.1"/>
    </source>
</evidence>
<accession>A0A1G7AK62</accession>
<dbReference type="AlphaFoldDB" id="A0A1G7AK62"/>
<gene>
    <name evidence="1" type="ORF">SAMN04488509_1324</name>
</gene>
<dbReference type="SUPFAM" id="SSF143602">
    <property type="entry name" value="STIV B116-like"/>
    <property type="match status" value="1"/>
</dbReference>
<reference evidence="1 2" key="1">
    <citation type="submission" date="2016-10" db="EMBL/GenBank/DDBJ databases">
        <authorList>
            <person name="de Groot N.N."/>
        </authorList>
    </citation>
    <scope>NUCLEOTIDE SEQUENCE [LARGE SCALE GENOMIC DNA]</scope>
    <source>
        <strain evidence="1 2">DSM 16957</strain>
    </source>
</reference>
<proteinExistence type="predicted"/>
<sequence>MLNAPTMILASTFSPSMLPREGSSFGVAFERLSLSEIRKALRAGLWASAVGRPEVADHMSRALQMPVPVARRRVQLAADTRLFVLNPRLRTDLWGELDRELDDLQFHCFEVRSVSDGTATNRNVKAPTMNHENFDEIFYLIGNAGERLVPCVITSRKCGERGYHVMPPGKGNDVSSATITLDPRAVVEAVVLRGMSVRCKPDTDERAPPSAISLGKRSAPRYWLRPDLHDWVKGARIAPSTAAFA</sequence>
<name>A0A1G7AK62_9GAMM</name>
<organism evidence="1 2">
    <name type="scientific">Aquimonas voraii</name>
    <dbReference type="NCBI Taxonomy" id="265719"/>
    <lineage>
        <taxon>Bacteria</taxon>
        <taxon>Pseudomonadati</taxon>
        <taxon>Pseudomonadota</taxon>
        <taxon>Gammaproteobacteria</taxon>
        <taxon>Lysobacterales</taxon>
        <taxon>Lysobacteraceae</taxon>
        <taxon>Aquimonas</taxon>
    </lineage>
</organism>